<name>A0ABR1EZ10_9ASCO</name>
<sequence length="324" mass="36358">MERPRRPSFSELPLRKGDPPYSAWGLYGADDELGTMNLITPAVTRAAVAEVKLGVTIPLDLPLDAIAKPFIPSRVPYEHKLLARGYANDDEIRINTQSTSQWDSLRHFPYQSGYLYYNGVTNADISGAEANDKNGIQNIARKGVATRGVLVDWCRYAKRKGIEVSPFERREITIAEIEEIAEECGLEFREGDLFILRTGLVEKYRELSHEEKCAVAERTGAEAAYIGVECNEVSARWFWTRSFAAVATDTLSFEAWPRKNSEGWTWLLHEVFLAGWGMPIGELWDLERVAEKCEEVGRWSFLVTSQPLIIEGGVASPPNAMAVL</sequence>
<dbReference type="Pfam" id="PF04199">
    <property type="entry name" value="Cyclase"/>
    <property type="match status" value="1"/>
</dbReference>
<comment type="similarity">
    <text evidence="1">Belongs to the Cyclase 1 superfamily.</text>
</comment>
<dbReference type="InterPro" id="IPR007325">
    <property type="entry name" value="KFase/CYL"/>
</dbReference>
<evidence type="ECO:0000256" key="1">
    <source>
        <dbReference type="ARBA" id="ARBA00007865"/>
    </source>
</evidence>
<dbReference type="PANTHER" id="PTHR34861:SF11">
    <property type="entry name" value="CYCLASE"/>
    <property type="match status" value="1"/>
</dbReference>
<reference evidence="2 3" key="1">
    <citation type="submission" date="2024-03" db="EMBL/GenBank/DDBJ databases">
        <title>Genome-scale model development and genomic sequencing of the oleaginous clade Lipomyces.</title>
        <authorList>
            <consortium name="Lawrence Berkeley National Laboratory"/>
            <person name="Czajka J.J."/>
            <person name="Han Y."/>
            <person name="Kim J."/>
            <person name="Mondo S.J."/>
            <person name="Hofstad B.A."/>
            <person name="Robles A."/>
            <person name="Haridas S."/>
            <person name="Riley R."/>
            <person name="LaButti K."/>
            <person name="Pangilinan J."/>
            <person name="Andreopoulos W."/>
            <person name="Lipzen A."/>
            <person name="Yan J."/>
            <person name="Wang M."/>
            <person name="Ng V."/>
            <person name="Grigoriev I.V."/>
            <person name="Spatafora J.W."/>
            <person name="Magnuson J.K."/>
            <person name="Baker S.E."/>
            <person name="Pomraning K.R."/>
        </authorList>
    </citation>
    <scope>NUCLEOTIDE SEQUENCE [LARGE SCALE GENOMIC DNA]</scope>
    <source>
        <strain evidence="2 3">Phaff 52-87</strain>
    </source>
</reference>
<comment type="caution">
    <text evidence="2">The sequence shown here is derived from an EMBL/GenBank/DDBJ whole genome shotgun (WGS) entry which is preliminary data.</text>
</comment>
<proteinExistence type="inferred from homology"/>
<dbReference type="SUPFAM" id="SSF102198">
    <property type="entry name" value="Putative cyclase"/>
    <property type="match status" value="1"/>
</dbReference>
<dbReference type="PANTHER" id="PTHR34861">
    <property type="match status" value="1"/>
</dbReference>
<evidence type="ECO:0000313" key="2">
    <source>
        <dbReference type="EMBL" id="KAK7202805.1"/>
    </source>
</evidence>
<protein>
    <recommendedName>
        <fullName evidence="4">Cyclase</fullName>
    </recommendedName>
</protein>
<evidence type="ECO:0008006" key="4">
    <source>
        <dbReference type="Google" id="ProtNLM"/>
    </source>
</evidence>
<dbReference type="Gene3D" id="3.50.30.50">
    <property type="entry name" value="Putative cyclase"/>
    <property type="match status" value="1"/>
</dbReference>
<dbReference type="Proteomes" id="UP001498771">
    <property type="component" value="Unassembled WGS sequence"/>
</dbReference>
<gene>
    <name evidence="2" type="ORF">BZA70DRAFT_93964</name>
</gene>
<dbReference type="GeneID" id="90041068"/>
<organism evidence="2 3">
    <name type="scientific">Myxozyma melibiosi</name>
    <dbReference type="NCBI Taxonomy" id="54550"/>
    <lineage>
        <taxon>Eukaryota</taxon>
        <taxon>Fungi</taxon>
        <taxon>Dikarya</taxon>
        <taxon>Ascomycota</taxon>
        <taxon>Saccharomycotina</taxon>
        <taxon>Lipomycetes</taxon>
        <taxon>Lipomycetales</taxon>
        <taxon>Lipomycetaceae</taxon>
        <taxon>Myxozyma</taxon>
    </lineage>
</organism>
<dbReference type="RefSeq" id="XP_064765838.1">
    <property type="nucleotide sequence ID" value="XM_064915556.1"/>
</dbReference>
<keyword evidence="3" id="KW-1185">Reference proteome</keyword>
<dbReference type="InterPro" id="IPR037175">
    <property type="entry name" value="KFase_sf"/>
</dbReference>
<dbReference type="EMBL" id="JBBJBU010000015">
    <property type="protein sequence ID" value="KAK7202805.1"/>
    <property type="molecule type" value="Genomic_DNA"/>
</dbReference>
<accession>A0ABR1EZ10</accession>
<evidence type="ECO:0000313" key="3">
    <source>
        <dbReference type="Proteomes" id="UP001498771"/>
    </source>
</evidence>